<evidence type="ECO:0000313" key="2">
    <source>
        <dbReference type="Proteomes" id="UP001497482"/>
    </source>
</evidence>
<evidence type="ECO:0000313" key="1">
    <source>
        <dbReference type="EMBL" id="CAL1599760.1"/>
    </source>
</evidence>
<gene>
    <name evidence="1" type="ORF">KC01_LOCUS27972</name>
</gene>
<proteinExistence type="predicted"/>
<dbReference type="Proteomes" id="UP001497482">
    <property type="component" value="Chromosome 23"/>
</dbReference>
<keyword evidence="2" id="KW-1185">Reference proteome</keyword>
<reference evidence="1 2" key="1">
    <citation type="submission" date="2024-04" db="EMBL/GenBank/DDBJ databases">
        <authorList>
            <person name="Waldvogel A.-M."/>
            <person name="Schoenle A."/>
        </authorList>
    </citation>
    <scope>NUCLEOTIDE SEQUENCE [LARGE SCALE GENOMIC DNA]</scope>
</reference>
<protein>
    <submittedName>
        <fullName evidence="1">Uncharacterized protein</fullName>
    </submittedName>
</protein>
<accession>A0AAV2LHR1</accession>
<name>A0AAV2LHR1_KNICA</name>
<dbReference type="EMBL" id="OZ035845">
    <property type="protein sequence ID" value="CAL1599760.1"/>
    <property type="molecule type" value="Genomic_DNA"/>
</dbReference>
<organism evidence="1 2">
    <name type="scientific">Knipowitschia caucasica</name>
    <name type="common">Caucasian dwarf goby</name>
    <name type="synonym">Pomatoschistus caucasicus</name>
    <dbReference type="NCBI Taxonomy" id="637954"/>
    <lineage>
        <taxon>Eukaryota</taxon>
        <taxon>Metazoa</taxon>
        <taxon>Chordata</taxon>
        <taxon>Craniata</taxon>
        <taxon>Vertebrata</taxon>
        <taxon>Euteleostomi</taxon>
        <taxon>Actinopterygii</taxon>
        <taxon>Neopterygii</taxon>
        <taxon>Teleostei</taxon>
        <taxon>Neoteleostei</taxon>
        <taxon>Acanthomorphata</taxon>
        <taxon>Gobiaria</taxon>
        <taxon>Gobiiformes</taxon>
        <taxon>Gobioidei</taxon>
        <taxon>Gobiidae</taxon>
        <taxon>Gobiinae</taxon>
        <taxon>Knipowitschia</taxon>
    </lineage>
</organism>
<sequence length="90" mass="9329">MRGILGVTDTEDISLSDLSLQPTSLLPAATIGMADIVQRPKAAVIVTSISSPSILDSPPGFHGNFKLAKTCSSIAKDPLDIARLEATALP</sequence>
<dbReference type="AlphaFoldDB" id="A0AAV2LHR1"/>